<organism evidence="1 2">
    <name type="scientific">Rhamnella rubrinervis</name>
    <dbReference type="NCBI Taxonomy" id="2594499"/>
    <lineage>
        <taxon>Eukaryota</taxon>
        <taxon>Viridiplantae</taxon>
        <taxon>Streptophyta</taxon>
        <taxon>Embryophyta</taxon>
        <taxon>Tracheophyta</taxon>
        <taxon>Spermatophyta</taxon>
        <taxon>Magnoliopsida</taxon>
        <taxon>eudicotyledons</taxon>
        <taxon>Gunneridae</taxon>
        <taxon>Pentapetalae</taxon>
        <taxon>rosids</taxon>
        <taxon>fabids</taxon>
        <taxon>Rosales</taxon>
        <taxon>Rhamnaceae</taxon>
        <taxon>rhamnoid group</taxon>
        <taxon>Rhamneae</taxon>
        <taxon>Rhamnella</taxon>
    </lineage>
</organism>
<dbReference type="OrthoDB" id="1153117at2759"/>
<dbReference type="AlphaFoldDB" id="A0A8K0HQ10"/>
<dbReference type="EMBL" id="VOIH02000001">
    <property type="protein sequence ID" value="KAF3456264.1"/>
    <property type="molecule type" value="Genomic_DNA"/>
</dbReference>
<comment type="caution">
    <text evidence="1">The sequence shown here is derived from an EMBL/GenBank/DDBJ whole genome shotgun (WGS) entry which is preliminary data.</text>
</comment>
<protein>
    <submittedName>
        <fullName evidence="1">Uncharacterized protein</fullName>
    </submittedName>
</protein>
<name>A0A8K0HQ10_9ROSA</name>
<proteinExistence type="predicted"/>
<accession>A0A8K0HQ10</accession>
<reference evidence="1" key="1">
    <citation type="submission" date="2020-03" db="EMBL/GenBank/DDBJ databases">
        <title>A high-quality chromosome-level genome assembly of a woody plant with both climbing and erect habits, Rhamnella rubrinervis.</title>
        <authorList>
            <person name="Lu Z."/>
            <person name="Yang Y."/>
            <person name="Zhu X."/>
            <person name="Sun Y."/>
        </authorList>
    </citation>
    <scope>NUCLEOTIDE SEQUENCE</scope>
    <source>
        <strain evidence="1">BYM</strain>
        <tissue evidence="1">Leaf</tissue>
    </source>
</reference>
<evidence type="ECO:0000313" key="1">
    <source>
        <dbReference type="EMBL" id="KAF3456264.1"/>
    </source>
</evidence>
<gene>
    <name evidence="1" type="ORF">FNV43_RR00914</name>
</gene>
<dbReference type="Proteomes" id="UP000796880">
    <property type="component" value="Unassembled WGS sequence"/>
</dbReference>
<sequence>MDTRFYVVREERRRVIVRRHVAPHLQDPLRVLVMEPSAENFHVNMAARHQDHDDTSYGGGWPTVNVVKAGPGKQLPVLQAPAKVIDSNEAARIYGGVVIKGQALPHVPAPGKVIDSNEAARIYGGVVIRGRVF</sequence>
<evidence type="ECO:0000313" key="2">
    <source>
        <dbReference type="Proteomes" id="UP000796880"/>
    </source>
</evidence>
<keyword evidence="2" id="KW-1185">Reference proteome</keyword>